<reference evidence="1 2" key="1">
    <citation type="submission" date="2019-03" db="EMBL/GenBank/DDBJ databases">
        <title>First draft genome of Liparis tanakae, snailfish: a comprehensive survey of snailfish specific genes.</title>
        <authorList>
            <person name="Kim W."/>
            <person name="Song I."/>
            <person name="Jeong J.-H."/>
            <person name="Kim D."/>
            <person name="Kim S."/>
            <person name="Ryu S."/>
            <person name="Song J.Y."/>
            <person name="Lee S.K."/>
        </authorList>
    </citation>
    <scope>NUCLEOTIDE SEQUENCE [LARGE SCALE GENOMIC DNA]</scope>
    <source>
        <tissue evidence="1">Muscle</tissue>
    </source>
</reference>
<keyword evidence="1" id="KW-0808">Transferase</keyword>
<protein>
    <submittedName>
        <fullName evidence="1">Protein kinase C-binding protein NELL1</fullName>
    </submittedName>
</protein>
<proteinExistence type="predicted"/>
<evidence type="ECO:0000313" key="1">
    <source>
        <dbReference type="EMBL" id="TNN50330.1"/>
    </source>
</evidence>
<dbReference type="GO" id="GO:0016301">
    <property type="term" value="F:kinase activity"/>
    <property type="evidence" value="ECO:0007669"/>
    <property type="project" value="UniProtKB-KW"/>
</dbReference>
<name>A0A4Z2GAX4_9TELE</name>
<keyword evidence="2" id="KW-1185">Reference proteome</keyword>
<accession>A0A4Z2GAX4</accession>
<evidence type="ECO:0000313" key="2">
    <source>
        <dbReference type="Proteomes" id="UP000314294"/>
    </source>
</evidence>
<dbReference type="Proteomes" id="UP000314294">
    <property type="component" value="Unassembled WGS sequence"/>
</dbReference>
<sequence length="160" mass="17205">MEDDDSGQSMKGLDGQTYCRRRACDCADAAVDPSCCPGCDGRPSSRCLDQGGRTLHRSGATWRTSSEPLCSSSPWVSVPPHVRDRGAFSVADLAVLKGCDDDDDEEGSELLATQPVRRHAGRRKPTPGSRLGGRVLIQNIECGGPTSDLVFYKALQSHKL</sequence>
<gene>
    <name evidence="1" type="primary">Nell1_1</name>
    <name evidence="1" type="ORF">EYF80_039458</name>
</gene>
<keyword evidence="1" id="KW-0418">Kinase</keyword>
<comment type="caution">
    <text evidence="1">The sequence shown here is derived from an EMBL/GenBank/DDBJ whole genome shotgun (WGS) entry which is preliminary data.</text>
</comment>
<dbReference type="AlphaFoldDB" id="A0A4Z2GAX4"/>
<organism evidence="1 2">
    <name type="scientific">Liparis tanakae</name>
    <name type="common">Tanaka's snailfish</name>
    <dbReference type="NCBI Taxonomy" id="230148"/>
    <lineage>
        <taxon>Eukaryota</taxon>
        <taxon>Metazoa</taxon>
        <taxon>Chordata</taxon>
        <taxon>Craniata</taxon>
        <taxon>Vertebrata</taxon>
        <taxon>Euteleostomi</taxon>
        <taxon>Actinopterygii</taxon>
        <taxon>Neopterygii</taxon>
        <taxon>Teleostei</taxon>
        <taxon>Neoteleostei</taxon>
        <taxon>Acanthomorphata</taxon>
        <taxon>Eupercaria</taxon>
        <taxon>Perciformes</taxon>
        <taxon>Cottioidei</taxon>
        <taxon>Cottales</taxon>
        <taxon>Liparidae</taxon>
        <taxon>Liparis</taxon>
    </lineage>
</organism>
<dbReference type="EMBL" id="SRLO01000621">
    <property type="protein sequence ID" value="TNN50330.1"/>
    <property type="molecule type" value="Genomic_DNA"/>
</dbReference>